<dbReference type="OrthoDB" id="3790566at2759"/>
<evidence type="ECO:0000313" key="3">
    <source>
        <dbReference type="Proteomes" id="UP000799753"/>
    </source>
</evidence>
<accession>A0A6A6SAK5</accession>
<dbReference type="Proteomes" id="UP000799753">
    <property type="component" value="Unassembled WGS sequence"/>
</dbReference>
<evidence type="ECO:0000313" key="2">
    <source>
        <dbReference type="EMBL" id="KAF2644267.1"/>
    </source>
</evidence>
<dbReference type="EMBL" id="MU006779">
    <property type="protein sequence ID" value="KAF2644267.1"/>
    <property type="molecule type" value="Genomic_DNA"/>
</dbReference>
<name>A0A6A6SAK5_9PLEO</name>
<sequence>MTFESRQKTCGCLLCVLLASSARRTAVALTMTQPTSRLDFTFTLARFAFLPSQCLVLNSFTAASLRRQPTTPPPPSRLYLGILYGRIATPYSLIKPQVWSLKRASCQYRRSTRHSSIRRSDRSMCSGTRTYLVLAYSNADLCSGLDEKINLRTKLEIEWENIPLVNPQFDKEGADPDGYLDLSQRIHVVYVKSLFTDGTGFAYYIKGGVNMSRFLAGTFSGKPYDRPCFSTPVVVYTEQDIFEVEGLHTVEFDKASKTDTKGLRWKYLYESAVKAFEKLEFSREKLAEIKIMDEAMTSGTEDDSDDMDEVTPSIEVNTAVGHNVQVKKTDGATLRVGVNHNRDTPRPGTDMEGDTPFDEDSMDGSTPSLGADTPPSSPSTAQSHK</sequence>
<protein>
    <submittedName>
        <fullName evidence="2">Uncharacterized protein</fullName>
    </submittedName>
</protein>
<evidence type="ECO:0000256" key="1">
    <source>
        <dbReference type="SAM" id="MobiDB-lite"/>
    </source>
</evidence>
<gene>
    <name evidence="2" type="ORF">P280DRAFT_228487</name>
</gene>
<dbReference type="AlphaFoldDB" id="A0A6A6SAK5"/>
<feature type="region of interest" description="Disordered" evidence="1">
    <location>
        <begin position="330"/>
        <end position="385"/>
    </location>
</feature>
<proteinExistence type="predicted"/>
<keyword evidence="3" id="KW-1185">Reference proteome</keyword>
<organism evidence="2 3">
    <name type="scientific">Massarina eburnea CBS 473.64</name>
    <dbReference type="NCBI Taxonomy" id="1395130"/>
    <lineage>
        <taxon>Eukaryota</taxon>
        <taxon>Fungi</taxon>
        <taxon>Dikarya</taxon>
        <taxon>Ascomycota</taxon>
        <taxon>Pezizomycotina</taxon>
        <taxon>Dothideomycetes</taxon>
        <taxon>Pleosporomycetidae</taxon>
        <taxon>Pleosporales</taxon>
        <taxon>Massarineae</taxon>
        <taxon>Massarinaceae</taxon>
        <taxon>Massarina</taxon>
    </lineage>
</organism>
<feature type="compositionally biased region" description="Acidic residues" evidence="1">
    <location>
        <begin position="351"/>
        <end position="362"/>
    </location>
</feature>
<reference evidence="2" key="1">
    <citation type="journal article" date="2020" name="Stud. Mycol.">
        <title>101 Dothideomycetes genomes: a test case for predicting lifestyles and emergence of pathogens.</title>
        <authorList>
            <person name="Haridas S."/>
            <person name="Albert R."/>
            <person name="Binder M."/>
            <person name="Bloem J."/>
            <person name="Labutti K."/>
            <person name="Salamov A."/>
            <person name="Andreopoulos B."/>
            <person name="Baker S."/>
            <person name="Barry K."/>
            <person name="Bills G."/>
            <person name="Bluhm B."/>
            <person name="Cannon C."/>
            <person name="Castanera R."/>
            <person name="Culley D."/>
            <person name="Daum C."/>
            <person name="Ezra D."/>
            <person name="Gonzalez J."/>
            <person name="Henrissat B."/>
            <person name="Kuo A."/>
            <person name="Liang C."/>
            <person name="Lipzen A."/>
            <person name="Lutzoni F."/>
            <person name="Magnuson J."/>
            <person name="Mondo S."/>
            <person name="Nolan M."/>
            <person name="Ohm R."/>
            <person name="Pangilinan J."/>
            <person name="Park H.-J."/>
            <person name="Ramirez L."/>
            <person name="Alfaro M."/>
            <person name="Sun H."/>
            <person name="Tritt A."/>
            <person name="Yoshinaga Y."/>
            <person name="Zwiers L.-H."/>
            <person name="Turgeon B."/>
            <person name="Goodwin S."/>
            <person name="Spatafora J."/>
            <person name="Crous P."/>
            <person name="Grigoriev I."/>
        </authorList>
    </citation>
    <scope>NUCLEOTIDE SEQUENCE</scope>
    <source>
        <strain evidence="2">CBS 473.64</strain>
    </source>
</reference>